<evidence type="ECO:0000256" key="1">
    <source>
        <dbReference type="SAM" id="Phobius"/>
    </source>
</evidence>
<organism evidence="2 3">
    <name type="scientific">Thermogymnomonas acidicola</name>
    <dbReference type="NCBI Taxonomy" id="399579"/>
    <lineage>
        <taxon>Archaea</taxon>
        <taxon>Methanobacteriati</taxon>
        <taxon>Thermoplasmatota</taxon>
        <taxon>Thermoplasmata</taxon>
        <taxon>Thermoplasmatales</taxon>
        <taxon>Thermogymnomonas</taxon>
    </lineage>
</organism>
<evidence type="ECO:0000313" key="3">
    <source>
        <dbReference type="Proteomes" id="UP000632195"/>
    </source>
</evidence>
<feature type="transmembrane region" description="Helical" evidence="1">
    <location>
        <begin position="248"/>
        <end position="269"/>
    </location>
</feature>
<accession>A0AA37F8U2</accession>
<proteinExistence type="predicted"/>
<dbReference type="Proteomes" id="UP000632195">
    <property type="component" value="Unassembled WGS sequence"/>
</dbReference>
<keyword evidence="3" id="KW-1185">Reference proteome</keyword>
<dbReference type="RefSeq" id="WP_188679715.1">
    <property type="nucleotide sequence ID" value="NZ_BMNY01000001.1"/>
</dbReference>
<keyword evidence="1" id="KW-1133">Transmembrane helix</keyword>
<evidence type="ECO:0000313" key="2">
    <source>
        <dbReference type="EMBL" id="GGM68276.1"/>
    </source>
</evidence>
<dbReference type="AlphaFoldDB" id="A0AA37F8U2"/>
<reference evidence="2" key="2">
    <citation type="submission" date="2022-09" db="EMBL/GenBank/DDBJ databases">
        <authorList>
            <person name="Sun Q."/>
            <person name="Ohkuma M."/>
        </authorList>
    </citation>
    <scope>NUCLEOTIDE SEQUENCE</scope>
    <source>
        <strain evidence="2">JCM 13583</strain>
    </source>
</reference>
<gene>
    <name evidence="2" type="ORF">GCM10007108_02990</name>
</gene>
<comment type="caution">
    <text evidence="2">The sequence shown here is derived from an EMBL/GenBank/DDBJ whole genome shotgun (WGS) entry which is preliminary data.</text>
</comment>
<protein>
    <submittedName>
        <fullName evidence="2">Uncharacterized protein</fullName>
    </submittedName>
</protein>
<dbReference type="EMBL" id="BMNY01000001">
    <property type="protein sequence ID" value="GGM68276.1"/>
    <property type="molecule type" value="Genomic_DNA"/>
</dbReference>
<keyword evidence="1" id="KW-0812">Transmembrane</keyword>
<reference evidence="2" key="1">
    <citation type="journal article" date="2014" name="Int. J. Syst. Evol. Microbiol.">
        <title>Complete genome sequence of Corynebacterium casei LMG S-19264T (=DSM 44701T), isolated from a smear-ripened cheese.</title>
        <authorList>
            <consortium name="US DOE Joint Genome Institute (JGI-PGF)"/>
            <person name="Walter F."/>
            <person name="Albersmeier A."/>
            <person name="Kalinowski J."/>
            <person name="Ruckert C."/>
        </authorList>
    </citation>
    <scope>NUCLEOTIDE SEQUENCE</scope>
    <source>
        <strain evidence="2">JCM 13583</strain>
    </source>
</reference>
<keyword evidence="1" id="KW-0472">Membrane</keyword>
<sequence length="282" mass="31083">MLKIIGIGLIVLALLVLSAPGIPNAHATGGLPESTTIPSYITVSEVGLPPGYDWTIQTWIQTPGRQITINESIPDGSSAYVSTAGLVGFDAYFQAWQPVGGIYKYVGNFIGFPLGGFIPLISGKQNYTFYFYQAINISFVVQGLPFSLSWYLDVNETVQTPYSEVNMSIGVGRLGSANGTFYVLPGTLYYRAYVNPDSGYIPHPSSWKFLVNYGPVQPIIIVTFSKQPPWYALFAHWFNEGISTLKNYWWGVLSLIGATVAGYLLDNFGPSKDDFKRKRGKR</sequence>
<name>A0AA37F8U2_9ARCH</name>